<dbReference type="NCBIfam" id="TIGR02595">
    <property type="entry name" value="PEP_CTERM"/>
    <property type="match status" value="1"/>
</dbReference>
<reference evidence="2 3" key="1">
    <citation type="journal article" date="2017" name="BMC Genomics">
        <title>Genome sequencing of 39 Akkermansia muciniphila isolates reveals its population structure, genomic and functional diverisity, and global distribution in mammalian gut microbiotas.</title>
        <authorList>
            <person name="Guo X."/>
            <person name="Li S."/>
            <person name="Zhang J."/>
            <person name="Wu F."/>
            <person name="Li X."/>
            <person name="Wu D."/>
            <person name="Zhang M."/>
            <person name="Ou Z."/>
            <person name="Jie Z."/>
            <person name="Yan Q."/>
            <person name="Li P."/>
            <person name="Yi J."/>
            <person name="Peng Y."/>
        </authorList>
    </citation>
    <scope>NUCLEOTIDE SEQUENCE [LARGE SCALE GENOMIC DNA]</scope>
    <source>
        <strain evidence="2 3">GP24</strain>
    </source>
</reference>
<dbReference type="AlphaFoldDB" id="A0A2N8HES5"/>
<keyword evidence="1" id="KW-0732">Signal</keyword>
<comment type="caution">
    <text evidence="2">The sequence shown here is derived from an EMBL/GenBank/DDBJ whole genome shotgun (WGS) entry which is preliminary data.</text>
</comment>
<evidence type="ECO:0000256" key="1">
    <source>
        <dbReference type="SAM" id="SignalP"/>
    </source>
</evidence>
<evidence type="ECO:0000313" key="2">
    <source>
        <dbReference type="EMBL" id="PNC18782.1"/>
    </source>
</evidence>
<accession>A0A2N8HES5</accession>
<proteinExistence type="predicted"/>
<dbReference type="InterPro" id="IPR013424">
    <property type="entry name" value="Ice-binding_C"/>
</dbReference>
<evidence type="ECO:0008006" key="4">
    <source>
        <dbReference type="Google" id="ProtNLM"/>
    </source>
</evidence>
<sequence length="272" mass="28806">MKKTLILLSSLLVFSCMAVQAAIYTWAPIDGSTDWNQASNWQTESGTSDNVPLVNPNWGTINVSGSHTVVCGPGTTVEGWESTINVSNGANVSLQNFTKFQRTTVSVGEGSTLTVGKTSGSIVANCDQNMNWTVYGTLNLTAALTWNANSNNLFVDLGTTGILNLTNQTDLGRFAFSASLGDLITEGTTFELVTRELVNGVGSAATSNTTITGGTQSDDIAAEELTAENVGKYQVFTENGKIYVSYINGVPEPAAVSLSLLGLAALMLRRRR</sequence>
<name>A0A2N8HES5_9BACT</name>
<feature type="signal peptide" evidence="1">
    <location>
        <begin position="1"/>
        <end position="21"/>
    </location>
</feature>
<dbReference type="PROSITE" id="PS51257">
    <property type="entry name" value="PROKAR_LIPOPROTEIN"/>
    <property type="match status" value="1"/>
</dbReference>
<organism evidence="2 3">
    <name type="scientific">Akkermansia muciniphila</name>
    <dbReference type="NCBI Taxonomy" id="239935"/>
    <lineage>
        <taxon>Bacteria</taxon>
        <taxon>Pseudomonadati</taxon>
        <taxon>Verrucomicrobiota</taxon>
        <taxon>Verrucomicrobiia</taxon>
        <taxon>Verrucomicrobiales</taxon>
        <taxon>Akkermansiaceae</taxon>
        <taxon>Akkermansia</taxon>
    </lineage>
</organism>
<dbReference type="Proteomes" id="UP000236000">
    <property type="component" value="Unassembled WGS sequence"/>
</dbReference>
<dbReference type="OrthoDB" id="9879267at2"/>
<dbReference type="RefSeq" id="WP_102712423.1">
    <property type="nucleotide sequence ID" value="NZ_PJKA01000006.1"/>
</dbReference>
<feature type="chain" id="PRO_5014620946" description="PEP-CTERM protein-sorting domain-containing protein" evidence="1">
    <location>
        <begin position="22"/>
        <end position="272"/>
    </location>
</feature>
<protein>
    <recommendedName>
        <fullName evidence="4">PEP-CTERM protein-sorting domain-containing protein</fullName>
    </recommendedName>
</protein>
<dbReference type="EMBL" id="PJKA01000006">
    <property type="protein sequence ID" value="PNC18782.1"/>
    <property type="molecule type" value="Genomic_DNA"/>
</dbReference>
<gene>
    <name evidence="2" type="ORF">CXU22_03010</name>
</gene>
<evidence type="ECO:0000313" key="3">
    <source>
        <dbReference type="Proteomes" id="UP000236000"/>
    </source>
</evidence>